<proteinExistence type="inferred from homology"/>
<dbReference type="InterPro" id="IPR016817">
    <property type="entry name" value="MannP-dilichol_defect-1"/>
</dbReference>
<name>A0A2I4EKA9_JUGRE</name>
<dbReference type="FunCoup" id="A0A2I4EKA9">
    <property type="interactions" value="5104"/>
</dbReference>
<dbReference type="InterPro" id="IPR006603">
    <property type="entry name" value="PQ-loop_rpt"/>
</dbReference>
<evidence type="ECO:0000256" key="2">
    <source>
        <dbReference type="ARBA" id="ARBA00022448"/>
    </source>
</evidence>
<dbReference type="SMART" id="SM00679">
    <property type="entry name" value="CTNS"/>
    <property type="match status" value="2"/>
</dbReference>
<protein>
    <submittedName>
        <fullName evidence="9">Mannose-P-dolichol utilization defect 1 protein homolog 2-like</fullName>
    </submittedName>
</protein>
<dbReference type="AlphaFoldDB" id="A0A2I4EKA9"/>
<evidence type="ECO:0000256" key="7">
    <source>
        <dbReference type="ARBA" id="ARBA00038475"/>
    </source>
</evidence>
<keyword evidence="5" id="KW-1133">Transmembrane helix</keyword>
<dbReference type="PANTHER" id="PTHR12226">
    <property type="entry name" value="MANNOSE-P-DOLICHOL UTILIZATION DEFECT 1 LEC35 -RELATED"/>
    <property type="match status" value="1"/>
</dbReference>
<dbReference type="KEGG" id="jre:108990348"/>
<comment type="similarity">
    <text evidence="7">Belongs to the MPDU1 (TC 2.A.43.3) family.</text>
</comment>
<evidence type="ECO:0000313" key="9">
    <source>
        <dbReference type="RefSeq" id="XP_018819835.1"/>
    </source>
</evidence>
<dbReference type="OrthoDB" id="271506at2759"/>
<evidence type="ECO:0000256" key="1">
    <source>
        <dbReference type="ARBA" id="ARBA00004141"/>
    </source>
</evidence>
<dbReference type="GO" id="GO:0016020">
    <property type="term" value="C:membrane"/>
    <property type="evidence" value="ECO:0007669"/>
    <property type="project" value="UniProtKB-SubCell"/>
</dbReference>
<dbReference type="Gramene" id="Jr15_04210_p1">
    <property type="protein sequence ID" value="cds.Jr15_04210_p1"/>
    <property type="gene ID" value="Jr15_04210"/>
</dbReference>
<keyword evidence="6" id="KW-0472">Membrane</keyword>
<evidence type="ECO:0000256" key="6">
    <source>
        <dbReference type="ARBA" id="ARBA00023136"/>
    </source>
</evidence>
<keyword evidence="8" id="KW-1185">Reference proteome</keyword>
<accession>A0A2I4EKA9</accession>
<keyword evidence="3" id="KW-0812">Transmembrane</keyword>
<keyword evidence="2" id="KW-0813">Transport</keyword>
<dbReference type="RefSeq" id="XP_018819835.1">
    <property type="nucleotide sequence ID" value="XM_018964290.2"/>
</dbReference>
<keyword evidence="4" id="KW-0677">Repeat</keyword>
<sequence>MVDSLRVSKFRPDKLSIRERSAQLLKVVSFFSSRSLIPWQKLRERGILESLGMDFSCAVGSLRHVKVPDKDCLLPLISKLLGYCIVATSTIVKLPQIIKILKHRSVRGLSVVAFELDVVGYTISLAYCLHKGLPFSAYGELTFILIQAIILIATIYYYSQPLGTKTWVRALLYCAVAPTILAGQIDPVLFEVLYAFQLAIFFFAKIPQIWKNFSNKSTGELSFLTCLMNFAGSMVRVFTSIQERTPRSVLLGAVISITTSVTILIQMIMYRKPRTKAEKKIK</sequence>
<dbReference type="GeneID" id="108990348"/>
<dbReference type="STRING" id="51240.A0A2I4EKA9"/>
<organism evidence="8 9">
    <name type="scientific">Juglans regia</name>
    <name type="common">English walnut</name>
    <dbReference type="NCBI Taxonomy" id="51240"/>
    <lineage>
        <taxon>Eukaryota</taxon>
        <taxon>Viridiplantae</taxon>
        <taxon>Streptophyta</taxon>
        <taxon>Embryophyta</taxon>
        <taxon>Tracheophyta</taxon>
        <taxon>Spermatophyta</taxon>
        <taxon>Magnoliopsida</taxon>
        <taxon>eudicotyledons</taxon>
        <taxon>Gunneridae</taxon>
        <taxon>Pentapetalae</taxon>
        <taxon>rosids</taxon>
        <taxon>fabids</taxon>
        <taxon>Fagales</taxon>
        <taxon>Juglandaceae</taxon>
        <taxon>Juglans</taxon>
    </lineage>
</organism>
<evidence type="ECO:0000256" key="4">
    <source>
        <dbReference type="ARBA" id="ARBA00022737"/>
    </source>
</evidence>
<evidence type="ECO:0000256" key="5">
    <source>
        <dbReference type="ARBA" id="ARBA00022989"/>
    </source>
</evidence>
<dbReference type="PANTHER" id="PTHR12226:SF2">
    <property type="entry name" value="MANNOSE-P-DOLICHOL UTILIZATION DEFECT 1 PROTEIN"/>
    <property type="match status" value="1"/>
</dbReference>
<dbReference type="Proteomes" id="UP000235220">
    <property type="component" value="Chromosome 15"/>
</dbReference>
<gene>
    <name evidence="9" type="primary">LOC108990348</name>
</gene>
<dbReference type="Gene3D" id="1.20.1280.290">
    <property type="match status" value="2"/>
</dbReference>
<evidence type="ECO:0000313" key="8">
    <source>
        <dbReference type="Proteomes" id="UP000235220"/>
    </source>
</evidence>
<comment type="subcellular location">
    <subcellularLocation>
        <location evidence="1">Membrane</location>
        <topology evidence="1">Multi-pass membrane protein</topology>
    </subcellularLocation>
</comment>
<dbReference type="Pfam" id="PF04193">
    <property type="entry name" value="PQ-loop"/>
    <property type="match status" value="2"/>
</dbReference>
<reference evidence="9" key="1">
    <citation type="submission" date="2025-08" db="UniProtKB">
        <authorList>
            <consortium name="RefSeq"/>
        </authorList>
    </citation>
    <scope>IDENTIFICATION</scope>
    <source>
        <tissue evidence="9">Leaves</tissue>
    </source>
</reference>
<evidence type="ECO:0000256" key="3">
    <source>
        <dbReference type="ARBA" id="ARBA00022692"/>
    </source>
</evidence>